<dbReference type="EMBL" id="JBHTOH010000092">
    <property type="protein sequence ID" value="MFD1412021.1"/>
    <property type="molecule type" value="Genomic_DNA"/>
</dbReference>
<sequence length="82" mass="9306">MNKRQQRSEPDLIVDVHQADTATSESAATSAPLSRVARQEQLQRQGQTSTFVAHPKMRRKLNWAILIVSSLIVIVYLILFFV</sequence>
<feature type="transmembrane region" description="Helical" evidence="2">
    <location>
        <begin position="61"/>
        <end position="81"/>
    </location>
</feature>
<keyword evidence="2" id="KW-1133">Transmembrane helix</keyword>
<dbReference type="RefSeq" id="WP_225420174.1">
    <property type="nucleotide sequence ID" value="NZ_JBHTOH010000092.1"/>
</dbReference>
<reference evidence="4" key="1">
    <citation type="journal article" date="2019" name="Int. J. Syst. Evol. Microbiol.">
        <title>The Global Catalogue of Microorganisms (GCM) 10K type strain sequencing project: providing services to taxonomists for standard genome sequencing and annotation.</title>
        <authorList>
            <consortium name="The Broad Institute Genomics Platform"/>
            <consortium name="The Broad Institute Genome Sequencing Center for Infectious Disease"/>
            <person name="Wu L."/>
            <person name="Ma J."/>
        </authorList>
    </citation>
    <scope>NUCLEOTIDE SEQUENCE [LARGE SCALE GENOMIC DNA]</scope>
    <source>
        <strain evidence="4">CCM 8937</strain>
    </source>
</reference>
<feature type="compositionally biased region" description="Low complexity" evidence="1">
    <location>
        <begin position="19"/>
        <end position="31"/>
    </location>
</feature>
<evidence type="ECO:0000313" key="3">
    <source>
        <dbReference type="EMBL" id="MFD1412021.1"/>
    </source>
</evidence>
<gene>
    <name evidence="3" type="ORF">ACFQ4R_10570</name>
</gene>
<keyword evidence="2" id="KW-0812">Transmembrane</keyword>
<keyword evidence="4" id="KW-1185">Reference proteome</keyword>
<keyword evidence="2" id="KW-0472">Membrane</keyword>
<accession>A0ABW4BP32</accession>
<organism evidence="3 4">
    <name type="scientific">Lapidilactobacillus gannanensis</name>
    <dbReference type="NCBI Taxonomy" id="2486002"/>
    <lineage>
        <taxon>Bacteria</taxon>
        <taxon>Bacillati</taxon>
        <taxon>Bacillota</taxon>
        <taxon>Bacilli</taxon>
        <taxon>Lactobacillales</taxon>
        <taxon>Lactobacillaceae</taxon>
        <taxon>Lapidilactobacillus</taxon>
    </lineage>
</organism>
<comment type="caution">
    <text evidence="3">The sequence shown here is derived from an EMBL/GenBank/DDBJ whole genome shotgun (WGS) entry which is preliminary data.</text>
</comment>
<feature type="compositionally biased region" description="Basic and acidic residues" evidence="1">
    <location>
        <begin position="1"/>
        <end position="10"/>
    </location>
</feature>
<dbReference type="Proteomes" id="UP001597191">
    <property type="component" value="Unassembled WGS sequence"/>
</dbReference>
<evidence type="ECO:0000256" key="1">
    <source>
        <dbReference type="SAM" id="MobiDB-lite"/>
    </source>
</evidence>
<protein>
    <submittedName>
        <fullName evidence="3">Uncharacterized protein</fullName>
    </submittedName>
</protein>
<evidence type="ECO:0000256" key="2">
    <source>
        <dbReference type="SAM" id="Phobius"/>
    </source>
</evidence>
<name>A0ABW4BP32_9LACO</name>
<feature type="region of interest" description="Disordered" evidence="1">
    <location>
        <begin position="1"/>
        <end position="34"/>
    </location>
</feature>
<evidence type="ECO:0000313" key="4">
    <source>
        <dbReference type="Proteomes" id="UP001597191"/>
    </source>
</evidence>
<proteinExistence type="predicted"/>